<evidence type="ECO:0000256" key="1">
    <source>
        <dbReference type="SAM" id="Phobius"/>
    </source>
</evidence>
<dbReference type="OrthoDB" id="9810759at2"/>
<evidence type="ECO:0000313" key="4">
    <source>
        <dbReference type="Proteomes" id="UP000266506"/>
    </source>
</evidence>
<accession>A0A397S060</accession>
<dbReference type="InterPro" id="IPR036291">
    <property type="entry name" value="NAD(P)-bd_dom_sf"/>
</dbReference>
<dbReference type="SUPFAM" id="SSF51735">
    <property type="entry name" value="NAD(P)-binding Rossmann-fold domains"/>
    <property type="match status" value="1"/>
</dbReference>
<feature type="transmembrane region" description="Helical" evidence="1">
    <location>
        <begin position="50"/>
        <end position="70"/>
    </location>
</feature>
<proteinExistence type="predicted"/>
<dbReference type="Pfam" id="PF22614">
    <property type="entry name" value="Slo-like_RCK"/>
    <property type="match status" value="1"/>
</dbReference>
<dbReference type="AlphaFoldDB" id="A0A397S060"/>
<keyword evidence="3" id="KW-0813">Transport</keyword>
<name>A0A397S060_9MOLU</name>
<reference evidence="3 4" key="1">
    <citation type="submission" date="2018-08" db="EMBL/GenBank/DDBJ databases">
        <title>Genomic Encyclopedia of Archaeal and Bacterial Type Strains, Phase II (KMG-II): from individual species to whole genera.</title>
        <authorList>
            <person name="Goeker M."/>
        </authorList>
    </citation>
    <scope>NUCLEOTIDE SEQUENCE [LARGE SCALE GENOMIC DNA]</scope>
    <source>
        <strain evidence="3 4">ATCC 27112</strain>
    </source>
</reference>
<evidence type="ECO:0000313" key="3">
    <source>
        <dbReference type="EMBL" id="RIA75981.1"/>
    </source>
</evidence>
<dbReference type="InterPro" id="IPR003148">
    <property type="entry name" value="RCK_N"/>
</dbReference>
<dbReference type="PANTHER" id="PTHR43833:SF9">
    <property type="entry name" value="POTASSIUM CHANNEL PROTEIN YUGO-RELATED"/>
    <property type="match status" value="1"/>
</dbReference>
<feature type="domain" description="RCK N-terminal" evidence="2">
    <location>
        <begin position="121"/>
        <end position="255"/>
    </location>
</feature>
<keyword evidence="4" id="KW-1185">Reference proteome</keyword>
<dbReference type="GO" id="GO:0034220">
    <property type="term" value="P:monoatomic ion transmembrane transport"/>
    <property type="evidence" value="ECO:0007669"/>
    <property type="project" value="UniProtKB-KW"/>
</dbReference>
<comment type="caution">
    <text evidence="3">The sequence shown here is derived from an EMBL/GenBank/DDBJ whole genome shotgun (WGS) entry which is preliminary data.</text>
</comment>
<keyword evidence="3" id="KW-0407">Ion channel</keyword>
<dbReference type="Proteomes" id="UP000266506">
    <property type="component" value="Unassembled WGS sequence"/>
</dbReference>
<keyword evidence="3" id="KW-0406">Ion transport</keyword>
<dbReference type="InParanoid" id="A0A397S060"/>
<dbReference type="SUPFAM" id="SSF81324">
    <property type="entry name" value="Voltage-gated potassium channels"/>
    <property type="match status" value="1"/>
</dbReference>
<dbReference type="InterPro" id="IPR050721">
    <property type="entry name" value="Trk_Ktr_HKT_K-transport"/>
</dbReference>
<dbReference type="EMBL" id="QXEV01000008">
    <property type="protein sequence ID" value="RIA75981.1"/>
    <property type="molecule type" value="Genomic_DNA"/>
</dbReference>
<sequence length="393" mass="45402">MKSKSDKLKSFIEKFHIKALVIILLTYLAIVTILYFILRLNDVRDSDGALFSYLDVLVFNILTIAGNDYFFDHNNATRLIGIIFLLFSMIVLSMFTGYISSAFVERRLKQERVLKKMQNMKNHIIILGYKNDLKSLIQDILRKNASLSIENIVLINNLEQEKIDLLKEDKALKGLNVFKGDYTIEQTLLNANIKYASKVLIIGENIENLDDELIDSRVFVTALMVRNLNSKCHICCEVKTERYKNYLLQQNCAEVIYTEEYTRYILSTSTNYSGMSKVMSSFLDNGDGTSVQILTIAEEWVGKKYGELFDYYKKEKKYLLIGVLENMGVERELKHQILSDAQKSTNYGEIIQKLKDVKNLETNCPRLNPSDDFILTKNMGAIVLGEEKWWMIK</sequence>
<keyword evidence="1" id="KW-1133">Transmembrane helix</keyword>
<keyword evidence="1" id="KW-0472">Membrane</keyword>
<protein>
    <submittedName>
        <fullName evidence="3">Voltage-gated potassium channel</fullName>
    </submittedName>
</protein>
<evidence type="ECO:0000259" key="2">
    <source>
        <dbReference type="PROSITE" id="PS51201"/>
    </source>
</evidence>
<feature type="transmembrane region" description="Helical" evidence="1">
    <location>
        <begin position="82"/>
        <end position="104"/>
    </location>
</feature>
<gene>
    <name evidence="3" type="ORF">EI71_01017</name>
</gene>
<dbReference type="Gene3D" id="3.40.50.720">
    <property type="entry name" value="NAD(P)-binding Rossmann-like Domain"/>
    <property type="match status" value="1"/>
</dbReference>
<dbReference type="GO" id="GO:0006813">
    <property type="term" value="P:potassium ion transport"/>
    <property type="evidence" value="ECO:0007669"/>
    <property type="project" value="InterPro"/>
</dbReference>
<dbReference type="PROSITE" id="PS51201">
    <property type="entry name" value="RCK_N"/>
    <property type="match status" value="1"/>
</dbReference>
<feature type="transmembrane region" description="Helical" evidence="1">
    <location>
        <begin position="20"/>
        <end position="38"/>
    </location>
</feature>
<dbReference type="PANTHER" id="PTHR43833">
    <property type="entry name" value="POTASSIUM CHANNEL PROTEIN 2-RELATED-RELATED"/>
    <property type="match status" value="1"/>
</dbReference>
<dbReference type="Gene3D" id="1.10.287.70">
    <property type="match status" value="1"/>
</dbReference>
<organism evidence="3 4">
    <name type="scientific">Anaeroplasma bactoclasticum</name>
    <dbReference type="NCBI Taxonomy" id="2088"/>
    <lineage>
        <taxon>Bacteria</taxon>
        <taxon>Bacillati</taxon>
        <taxon>Mycoplasmatota</taxon>
        <taxon>Mollicutes</taxon>
        <taxon>Anaeroplasmatales</taxon>
        <taxon>Anaeroplasmataceae</taxon>
        <taxon>Anaeroplasma</taxon>
    </lineage>
</organism>
<keyword evidence="1" id="KW-0812">Transmembrane</keyword>